<evidence type="ECO:0000313" key="2">
    <source>
        <dbReference type="EMBL" id="UPW42006.1"/>
    </source>
</evidence>
<sequence length="111" mass="12369">MTKIAENPMLTVKAVHTNTLIDNPTHQASIPVHYPRGACLLGVLSGDIKCEYVKGFSDIPEDNSDIDIEYDPRSDTRLDKFDGVEFGFDLMDGSVNPGNPKRRESKSEEKE</sequence>
<name>A0A976N321_9VIRU</name>
<feature type="region of interest" description="Disordered" evidence="1">
    <location>
        <begin position="89"/>
        <end position="111"/>
    </location>
</feature>
<protein>
    <submittedName>
        <fullName evidence="2">Uncharacterized protein</fullName>
    </submittedName>
</protein>
<reference evidence="2" key="1">
    <citation type="submission" date="2022-02" db="EMBL/GenBank/DDBJ databases">
        <title>Towards deciphering the DNA virus diversity associated with rodent species in the families Cricetidae and Heteromyidae.</title>
        <authorList>
            <person name="Lund M."/>
            <person name="Larsen B.B."/>
            <person name="Gryseels S."/>
            <person name="Kraberger S."/>
            <person name="Rowsey D.M."/>
            <person name="Steger L."/>
            <person name="Yule K.M."/>
            <person name="Upham N.S."/>
            <person name="Worobey M."/>
            <person name="Van Doorslaer K."/>
            <person name="Varsani A."/>
        </authorList>
    </citation>
    <scope>NUCLEOTIDE SEQUENCE</scope>
    <source>
        <strain evidence="2">NeonRodF1_38</strain>
    </source>
</reference>
<dbReference type="EMBL" id="OM869708">
    <property type="protein sequence ID" value="UPW42006.1"/>
    <property type="molecule type" value="Genomic_DNA"/>
</dbReference>
<feature type="compositionally biased region" description="Basic and acidic residues" evidence="1">
    <location>
        <begin position="101"/>
        <end position="111"/>
    </location>
</feature>
<accession>A0A976N321</accession>
<proteinExistence type="predicted"/>
<organism evidence="2">
    <name type="scientific">Dipodfec virus RodF1_38</name>
    <dbReference type="NCBI Taxonomy" id="2929296"/>
    <lineage>
        <taxon>Viruses</taxon>
        <taxon>Monodnaviria</taxon>
        <taxon>Sangervirae</taxon>
        <taxon>Phixviricota</taxon>
        <taxon>Malgrandaviricetes</taxon>
        <taxon>Petitvirales</taxon>
        <taxon>Microviridae</taxon>
    </lineage>
</organism>
<evidence type="ECO:0000256" key="1">
    <source>
        <dbReference type="SAM" id="MobiDB-lite"/>
    </source>
</evidence>